<proteinExistence type="predicted"/>
<protein>
    <submittedName>
        <fullName evidence="1">Uncharacterized protein</fullName>
    </submittedName>
</protein>
<comment type="caution">
    <text evidence="1">The sequence shown here is derived from an EMBL/GenBank/DDBJ whole genome shotgun (WGS) entry which is preliminary data.</text>
</comment>
<dbReference type="Proteomes" id="UP000886998">
    <property type="component" value="Unassembled WGS sequence"/>
</dbReference>
<organism evidence="1 2">
    <name type="scientific">Trichonephila inaurata madagascariensis</name>
    <dbReference type="NCBI Taxonomy" id="2747483"/>
    <lineage>
        <taxon>Eukaryota</taxon>
        <taxon>Metazoa</taxon>
        <taxon>Ecdysozoa</taxon>
        <taxon>Arthropoda</taxon>
        <taxon>Chelicerata</taxon>
        <taxon>Arachnida</taxon>
        <taxon>Araneae</taxon>
        <taxon>Araneomorphae</taxon>
        <taxon>Entelegynae</taxon>
        <taxon>Araneoidea</taxon>
        <taxon>Nephilidae</taxon>
        <taxon>Trichonephila</taxon>
        <taxon>Trichonephila inaurata</taxon>
    </lineage>
</organism>
<dbReference type="EMBL" id="BMAV01011979">
    <property type="protein sequence ID" value="GFY58290.1"/>
    <property type="molecule type" value="Genomic_DNA"/>
</dbReference>
<evidence type="ECO:0000313" key="2">
    <source>
        <dbReference type="Proteomes" id="UP000886998"/>
    </source>
</evidence>
<accession>A0A8X7C758</accession>
<keyword evidence="2" id="KW-1185">Reference proteome</keyword>
<evidence type="ECO:0000313" key="1">
    <source>
        <dbReference type="EMBL" id="GFY58290.1"/>
    </source>
</evidence>
<name>A0A8X7C758_9ARAC</name>
<dbReference type="AlphaFoldDB" id="A0A8X7C758"/>
<gene>
    <name evidence="1" type="ORF">TNIN_444171</name>
</gene>
<sequence>MSAAVGPIPHNEALSISVVTETFTLLSRNGFRIPESQSRPSTSNDDDEKYKNYTSTRQSSLKLLISEVEALVFCSNANGLLIELKMP</sequence>
<reference evidence="1" key="1">
    <citation type="submission" date="2020-08" db="EMBL/GenBank/DDBJ databases">
        <title>Multicomponent nature underlies the extraordinary mechanical properties of spider dragline silk.</title>
        <authorList>
            <person name="Kono N."/>
            <person name="Nakamura H."/>
            <person name="Mori M."/>
            <person name="Yoshida Y."/>
            <person name="Ohtoshi R."/>
            <person name="Malay A.D."/>
            <person name="Moran D.A.P."/>
            <person name="Tomita M."/>
            <person name="Numata K."/>
            <person name="Arakawa K."/>
        </authorList>
    </citation>
    <scope>NUCLEOTIDE SEQUENCE</scope>
</reference>